<gene>
    <name evidence="1" type="ORF">APZ42_033036</name>
</gene>
<sequence length="211" mass="23549">MWSFVKNMGGNGSDPSAAGRAIVADGSTLFTPQEKAELFLNRFCRIYHKDIANKSYLKTTIDCKIATHSNDPLNDPFTPEEIDKAILKPKSKAEGNDRIQNKMIRNLSTANRRHLGDLFNAVLPNAYVPEQWKKAVAIPLLKQGKPAEDPNSYRPVSLTSCLGITFERLMANRLHWFLESKGIINTAQTGFRRGCSTTDHIAQLDSDIKTS</sequence>
<name>A0A0N8DN91_9CRUS</name>
<reference evidence="1 2" key="1">
    <citation type="submission" date="2016-03" db="EMBL/GenBank/DDBJ databases">
        <title>EvidentialGene: Evidence-directed Construction of Genes on Genomes.</title>
        <authorList>
            <person name="Gilbert D.G."/>
            <person name="Choi J.-H."/>
            <person name="Mockaitis K."/>
            <person name="Colbourne J."/>
            <person name="Pfrender M."/>
        </authorList>
    </citation>
    <scope>NUCLEOTIDE SEQUENCE [LARGE SCALE GENOMIC DNA]</scope>
    <source>
        <strain evidence="1 2">Xinb3</strain>
        <tissue evidence="1">Complete organism</tissue>
    </source>
</reference>
<protein>
    <submittedName>
        <fullName evidence="1">Uncharacterized protein</fullName>
    </submittedName>
</protein>
<dbReference type="STRING" id="35525.A0A0N8DN91"/>
<evidence type="ECO:0000313" key="2">
    <source>
        <dbReference type="Proteomes" id="UP000076858"/>
    </source>
</evidence>
<comment type="caution">
    <text evidence="1">The sequence shown here is derived from an EMBL/GenBank/DDBJ whole genome shotgun (WGS) entry which is preliminary data.</text>
</comment>
<organism evidence="1 2">
    <name type="scientific">Daphnia magna</name>
    <dbReference type="NCBI Taxonomy" id="35525"/>
    <lineage>
        <taxon>Eukaryota</taxon>
        <taxon>Metazoa</taxon>
        <taxon>Ecdysozoa</taxon>
        <taxon>Arthropoda</taxon>
        <taxon>Crustacea</taxon>
        <taxon>Branchiopoda</taxon>
        <taxon>Diplostraca</taxon>
        <taxon>Cladocera</taxon>
        <taxon>Anomopoda</taxon>
        <taxon>Daphniidae</taxon>
        <taxon>Daphnia</taxon>
    </lineage>
</organism>
<keyword evidence="2" id="KW-1185">Reference proteome</keyword>
<accession>A0A0N8DN91</accession>
<proteinExistence type="predicted"/>
<dbReference type="PANTHER" id="PTHR19446">
    <property type="entry name" value="REVERSE TRANSCRIPTASES"/>
    <property type="match status" value="1"/>
</dbReference>
<dbReference type="Proteomes" id="UP000076858">
    <property type="component" value="Unassembled WGS sequence"/>
</dbReference>
<dbReference type="EMBL" id="LRGB01003134">
    <property type="protein sequence ID" value="KZS04076.1"/>
    <property type="molecule type" value="Genomic_DNA"/>
</dbReference>
<evidence type="ECO:0000313" key="1">
    <source>
        <dbReference type="EMBL" id="KZS04076.1"/>
    </source>
</evidence>
<dbReference type="AlphaFoldDB" id="A0A0N8DN91"/>